<evidence type="ECO:0000313" key="3">
    <source>
        <dbReference type="EMBL" id="RDJ03020.1"/>
    </source>
</evidence>
<evidence type="ECO:0000313" key="4">
    <source>
        <dbReference type="Proteomes" id="UP000254939"/>
    </source>
</evidence>
<dbReference type="RefSeq" id="WP_114715705.1">
    <property type="nucleotide sequence ID" value="NZ_KZ857269.1"/>
</dbReference>
<accession>A0A370KFC0</accession>
<evidence type="ECO:0000256" key="1">
    <source>
        <dbReference type="SAM" id="Coils"/>
    </source>
</evidence>
<name>A0A370KFC0_9HYPH</name>
<dbReference type="OrthoDB" id="7276301at2"/>
<keyword evidence="1" id="KW-0175">Coiled coil</keyword>
<organism evidence="3 4">
    <name type="scientific">Rhizobium grahamii</name>
    <dbReference type="NCBI Taxonomy" id="1120045"/>
    <lineage>
        <taxon>Bacteria</taxon>
        <taxon>Pseudomonadati</taxon>
        <taxon>Pseudomonadota</taxon>
        <taxon>Alphaproteobacteria</taxon>
        <taxon>Hyphomicrobiales</taxon>
        <taxon>Rhizobiaceae</taxon>
        <taxon>Rhizobium/Agrobacterium group</taxon>
        <taxon>Rhizobium</taxon>
    </lineage>
</organism>
<gene>
    <name evidence="3" type="ORF">B5K06_31555</name>
</gene>
<feature type="transmembrane region" description="Helical" evidence="2">
    <location>
        <begin position="70"/>
        <end position="94"/>
    </location>
</feature>
<proteinExistence type="predicted"/>
<dbReference type="EMBL" id="NAAC01000045">
    <property type="protein sequence ID" value="RDJ03020.1"/>
    <property type="molecule type" value="Genomic_DNA"/>
</dbReference>
<feature type="transmembrane region" description="Helical" evidence="2">
    <location>
        <begin position="257"/>
        <end position="282"/>
    </location>
</feature>
<evidence type="ECO:0000256" key="2">
    <source>
        <dbReference type="SAM" id="Phobius"/>
    </source>
</evidence>
<keyword evidence="2" id="KW-0812">Transmembrane</keyword>
<feature type="transmembrane region" description="Helical" evidence="2">
    <location>
        <begin position="114"/>
        <end position="137"/>
    </location>
</feature>
<sequence length="301" mass="30062">MAEPVSAVAHIHTRDDNPYLNAALNKISWGAVFAGVAVALVVQLLLNLLGAGIGAAVIDPASNDNPSATTLSVSTAVWFVGSGLIASFVGGYIASRLSGRPVRSTGALHGVTSWAVATLIVIYLLTTSVGALVGGVFSGLGGIVSSAGSTVATAATTAAPALAAATDPMAGIERNIREASGGNDPAALRDAAVASVRAAVTGDQAKADEARNRAADAIAKAQNIPVDQAKQQVAQYEQQYKDAVAQAKQKATEAAQAAATALSAGAILAFIALAVGAIAAWIGGAVGTTHVVRDEEVYVAR</sequence>
<keyword evidence="2" id="KW-1133">Transmembrane helix</keyword>
<dbReference type="AlphaFoldDB" id="A0A370KFC0"/>
<feature type="coiled-coil region" evidence="1">
    <location>
        <begin position="226"/>
        <end position="257"/>
    </location>
</feature>
<protein>
    <submittedName>
        <fullName evidence="3">PhnA-like protein</fullName>
    </submittedName>
</protein>
<comment type="caution">
    <text evidence="3">The sequence shown here is derived from an EMBL/GenBank/DDBJ whole genome shotgun (WGS) entry which is preliminary data.</text>
</comment>
<keyword evidence="2" id="KW-0472">Membrane</keyword>
<feature type="transmembrane region" description="Helical" evidence="2">
    <location>
        <begin position="27"/>
        <end position="58"/>
    </location>
</feature>
<dbReference type="Proteomes" id="UP000254939">
    <property type="component" value="Unassembled WGS sequence"/>
</dbReference>
<reference evidence="3 4" key="1">
    <citation type="submission" date="2017-03" db="EMBL/GenBank/DDBJ databases">
        <title>Genome analysis of Rhizobial strains effectives or ineffectives for nitrogen fixation isolated from bean seeds.</title>
        <authorList>
            <person name="Peralta H."/>
            <person name="Aguilar-Vera A."/>
            <person name="Mora Y."/>
            <person name="Vargas-Lagunas C."/>
            <person name="Girard L."/>
            <person name="Mora J."/>
        </authorList>
    </citation>
    <scope>NUCLEOTIDE SEQUENCE [LARGE SCALE GENOMIC DNA]</scope>
    <source>
        <strain evidence="3 4">CCGM3</strain>
    </source>
</reference>